<dbReference type="AlphaFoldDB" id="A0AAV8QXZ4"/>
<accession>A0AAV8QXZ4</accession>
<dbReference type="InterPro" id="IPR019448">
    <property type="entry name" value="NT-C2"/>
</dbReference>
<evidence type="ECO:0000256" key="1">
    <source>
        <dbReference type="SAM" id="MobiDB-lite"/>
    </source>
</evidence>
<dbReference type="PROSITE" id="PS51840">
    <property type="entry name" value="C2_NT"/>
    <property type="match status" value="1"/>
</dbReference>
<dbReference type="EMBL" id="JAQQAF010000005">
    <property type="protein sequence ID" value="KAJ8484185.1"/>
    <property type="molecule type" value="Genomic_DNA"/>
</dbReference>
<feature type="compositionally biased region" description="Basic and acidic residues" evidence="1">
    <location>
        <begin position="242"/>
        <end position="255"/>
    </location>
</feature>
<feature type="region of interest" description="Disordered" evidence="1">
    <location>
        <begin position="496"/>
        <end position="515"/>
    </location>
</feature>
<dbReference type="Pfam" id="PF10358">
    <property type="entry name" value="NT-C2"/>
    <property type="match status" value="1"/>
</dbReference>
<dbReference type="InterPro" id="IPR021827">
    <property type="entry name" value="Nup186/Nup192/Nup205"/>
</dbReference>
<dbReference type="Proteomes" id="UP001222027">
    <property type="component" value="Unassembled WGS sequence"/>
</dbReference>
<organism evidence="3 4">
    <name type="scientific">Ensete ventricosum</name>
    <name type="common">Abyssinian banana</name>
    <name type="synonym">Musa ensete</name>
    <dbReference type="NCBI Taxonomy" id="4639"/>
    <lineage>
        <taxon>Eukaryota</taxon>
        <taxon>Viridiplantae</taxon>
        <taxon>Streptophyta</taxon>
        <taxon>Embryophyta</taxon>
        <taxon>Tracheophyta</taxon>
        <taxon>Spermatophyta</taxon>
        <taxon>Magnoliopsida</taxon>
        <taxon>Liliopsida</taxon>
        <taxon>Zingiberales</taxon>
        <taxon>Musaceae</taxon>
        <taxon>Ensete</taxon>
    </lineage>
</organism>
<feature type="region of interest" description="Disordered" evidence="1">
    <location>
        <begin position="408"/>
        <end position="428"/>
    </location>
</feature>
<comment type="caution">
    <text evidence="3">The sequence shown here is derived from an EMBL/GenBank/DDBJ whole genome shotgun (WGS) entry which is preliminary data.</text>
</comment>
<protein>
    <recommendedName>
        <fullName evidence="2">C2 NT-type domain-containing protein</fullName>
    </recommendedName>
</protein>
<reference evidence="3 4" key="1">
    <citation type="submission" date="2022-12" db="EMBL/GenBank/DDBJ databases">
        <title>Chromosome-scale assembly of the Ensete ventricosum genome.</title>
        <authorList>
            <person name="Dussert Y."/>
            <person name="Stocks J."/>
            <person name="Wendawek A."/>
            <person name="Woldeyes F."/>
            <person name="Nichols R.A."/>
            <person name="Borrell J.S."/>
        </authorList>
    </citation>
    <scope>NUCLEOTIDE SEQUENCE [LARGE SCALE GENOMIC DNA]</scope>
    <source>
        <strain evidence="4">cv. Maze</strain>
        <tissue evidence="3">Seeds</tissue>
    </source>
</reference>
<dbReference type="GO" id="GO:0005643">
    <property type="term" value="C:nuclear pore"/>
    <property type="evidence" value="ECO:0007669"/>
    <property type="project" value="InterPro"/>
</dbReference>
<feature type="region of interest" description="Disordered" evidence="1">
    <location>
        <begin position="637"/>
        <end position="675"/>
    </location>
</feature>
<keyword evidence="4" id="KW-1185">Reference proteome</keyword>
<dbReference type="PANTHER" id="PTHR31344:SF15">
    <property type="entry name" value="EEIG1_EHBP1 PROTEIN AMINO-TERMINAL DOMAIN PROTEIN"/>
    <property type="match status" value="1"/>
</dbReference>
<evidence type="ECO:0000259" key="2">
    <source>
        <dbReference type="PROSITE" id="PS51840"/>
    </source>
</evidence>
<evidence type="ECO:0000313" key="4">
    <source>
        <dbReference type="Proteomes" id="UP001222027"/>
    </source>
</evidence>
<sequence>MLSRDSTVEWARRHFLVGRGGGWNRPMGIGRVKRYRSFCRILTELDRQRKDNSRSALPVASKSSLAAMVLGLRSKHKKGASVHVDYIIHILEIKPWPPSQSLKSLRSVVLHWENGDRSSGSTSIVTPNLGSSVAEGRIEFNESFKLDVTLLKDGSSKVNDKGAFQKNLLEFNLYEPRRDKSKGQHLGSALIDLADHGVIKDTMNAGIPVSSRRNFRNTAQPVLYVRIQPLNNGSISSSSRENLSKEASLDGKESVSDLMNEEYAEEAEIASFTDDDVSSPSSLANSSSALEANADFSVHNGPDVEDYKNVPQTVKEDEEVHDKDSKLLLAHEPAKVDDDDSNLLLAPEPAKVESQVTEASCPTNVVIDQIVTLPDSLLASSSNNTNILEDCDESESKSYQESSMLTMEKSESLSTVSSSCTHKSPEGETGFQTVKEAADENHLMQEAQEKSIDCRSTENIVGVLVQKEDNSVITDIAEPSDFAFQMNKSDISEAKQNFDQEGKSEESRNESEEADHRAHYMSALTETEPSVGAKVVESNLTESENITSALENTSIARAESAEHIPVIQQHSILQNAGTISTDLAISSQRSFGEKHSNTYASERLKSMKLSVRSPPRLMGSIAYGASDQYKEDVKEIDTQEDACNNGTNSSTDDGRDDNESTSSGSSKVRHVSNGRGFSNNKVHELELRVKLLEAELREAAAIEIGLYSIVAEHGSSAHKVHTPARRLSRLYNHASRQWSTERRGSAARSIASGLALVAKACGNDVARLTFWLSNILVLRAIVTETIKYPDIPKSASIRSTNNGSVKLPKSKSSPLKWESISHKNEKFYFSEEFGDWGDPDTLISALERIENWIFSRTVESVWWQTLTPCMQSGYEGSDQQLGSYSKRSYGRTPSMGDQQQGNSSVEIWNRAFRDASERLCPLRSEGHECGCLHMLARLVMEQCVTRLDVAMFNAILRESDDAIPTDPMSDPIGDSKVLPIPTSELSFGAGAQLKNGIGNWSRWLTDLFGMDVDDFDTKENDQDDDRVSISVSFKSFHLLNALSDLLMLPKDLLLEKSIRKEVCPTFSASMIKHILSRFLPDEFCPDPIPDAVLQALESEEPFESSQEEIRNIPCNASPIIYSPPSVTSIKNIVGEVRSTSFLRRIGSSVLRKCHTSDDELEELDSPLASIITDNFSLKKIETKHASSSSIRYQLLQEVWRDDD</sequence>
<evidence type="ECO:0000313" key="3">
    <source>
        <dbReference type="EMBL" id="KAJ8484185.1"/>
    </source>
</evidence>
<feature type="region of interest" description="Disordered" evidence="1">
    <location>
        <begin position="234"/>
        <end position="255"/>
    </location>
</feature>
<feature type="domain" description="C2 NT-type" evidence="2">
    <location>
        <begin position="74"/>
        <end position="231"/>
    </location>
</feature>
<name>A0AAV8QXZ4_ENSVE</name>
<feature type="compositionally biased region" description="Polar residues" evidence="1">
    <location>
        <begin position="641"/>
        <end position="651"/>
    </location>
</feature>
<proteinExistence type="predicted"/>
<dbReference type="PANTHER" id="PTHR31344">
    <property type="entry name" value="NUCLEAR PORE COMPLEX PROTEIN NUP205"/>
    <property type="match status" value="1"/>
</dbReference>
<gene>
    <name evidence="3" type="ORF">OPV22_016670</name>
</gene>
<feature type="compositionally biased region" description="Low complexity" evidence="1">
    <location>
        <begin position="412"/>
        <end position="422"/>
    </location>
</feature>